<gene>
    <name evidence="1" type="ORF">D584_22131</name>
</gene>
<sequence length="128" mass="14271">MRAFGGVFFQKVQRESVCPGYAERSSNWRGNRSGSQAGKRLVRSERVLWAGGLGSDLPEPNRLRQRVDAEAIIGLQCEADKAKMWPTITIANTHSLFVNDGFPPLFPIYWGFFRPMSGSKNRLADAAP</sequence>
<reference evidence="1 2" key="1">
    <citation type="journal article" date="2013" name="Gut Pathog.">
        <title>Draft genome of Ochrobactrum intermedium strain M86 isolated from non-ulcer dyspeptic individual from India.</title>
        <authorList>
            <person name="Kulkarni G."/>
            <person name="Dhotre D."/>
            <person name="Dharne M."/>
            <person name="Shetty S."/>
            <person name="Chowdhury S."/>
            <person name="Misra V."/>
            <person name="Misra S."/>
            <person name="Patole M."/>
            <person name="Shouche Y."/>
        </authorList>
    </citation>
    <scope>NUCLEOTIDE SEQUENCE [LARGE SCALE GENOMIC DNA]</scope>
    <source>
        <strain evidence="1 2">M86</strain>
    </source>
</reference>
<dbReference type="Proteomes" id="UP000011971">
    <property type="component" value="Unassembled WGS sequence"/>
</dbReference>
<evidence type="ECO:0000313" key="1">
    <source>
        <dbReference type="EMBL" id="ELT46933.1"/>
    </source>
</evidence>
<accession>M5JKM0</accession>
<name>M5JKM0_9HYPH</name>
<protein>
    <submittedName>
        <fullName evidence="1">Uncharacterized protein</fullName>
    </submittedName>
</protein>
<proteinExistence type="predicted"/>
<organism evidence="1 2">
    <name type="scientific">Brucella intermedia M86</name>
    <dbReference type="NCBI Taxonomy" id="1234597"/>
    <lineage>
        <taxon>Bacteria</taxon>
        <taxon>Pseudomonadati</taxon>
        <taxon>Pseudomonadota</taxon>
        <taxon>Alphaproteobacteria</taxon>
        <taxon>Hyphomicrobiales</taxon>
        <taxon>Brucellaceae</taxon>
        <taxon>Brucella/Ochrobactrum group</taxon>
        <taxon>Brucella</taxon>
    </lineage>
</organism>
<dbReference type="EMBL" id="AOGE01000070">
    <property type="protein sequence ID" value="ELT46933.1"/>
    <property type="molecule type" value="Genomic_DNA"/>
</dbReference>
<dbReference type="STRING" id="94625.A7J42_06005"/>
<dbReference type="AlphaFoldDB" id="M5JKM0"/>
<comment type="caution">
    <text evidence="1">The sequence shown here is derived from an EMBL/GenBank/DDBJ whole genome shotgun (WGS) entry which is preliminary data.</text>
</comment>
<evidence type="ECO:0000313" key="2">
    <source>
        <dbReference type="Proteomes" id="UP000011971"/>
    </source>
</evidence>